<keyword evidence="2" id="KW-1185">Reference proteome</keyword>
<evidence type="ECO:0000313" key="1">
    <source>
        <dbReference type="EMBL" id="KAJ1169163.1"/>
    </source>
</evidence>
<evidence type="ECO:0000313" key="2">
    <source>
        <dbReference type="Proteomes" id="UP001066276"/>
    </source>
</evidence>
<comment type="caution">
    <text evidence="1">The sequence shown here is derived from an EMBL/GenBank/DDBJ whole genome shotgun (WGS) entry which is preliminary data.</text>
</comment>
<reference evidence="1" key="1">
    <citation type="journal article" date="2022" name="bioRxiv">
        <title>Sequencing and chromosome-scale assembly of the giantPleurodeles waltlgenome.</title>
        <authorList>
            <person name="Brown T."/>
            <person name="Elewa A."/>
            <person name="Iarovenko S."/>
            <person name="Subramanian E."/>
            <person name="Araus A.J."/>
            <person name="Petzold A."/>
            <person name="Susuki M."/>
            <person name="Suzuki K.-i.T."/>
            <person name="Hayashi T."/>
            <person name="Toyoda A."/>
            <person name="Oliveira C."/>
            <person name="Osipova E."/>
            <person name="Leigh N.D."/>
            <person name="Simon A."/>
            <person name="Yun M.H."/>
        </authorList>
    </citation>
    <scope>NUCLEOTIDE SEQUENCE</scope>
    <source>
        <strain evidence="1">20211129_DDA</strain>
        <tissue evidence="1">Liver</tissue>
    </source>
</reference>
<protein>
    <submittedName>
        <fullName evidence="1">Uncharacterized protein</fullName>
    </submittedName>
</protein>
<dbReference type="Proteomes" id="UP001066276">
    <property type="component" value="Chromosome 4_1"/>
</dbReference>
<name>A0AAV7SZE8_PLEWA</name>
<sequence length="141" mass="15441">MPVAEERNQQADVRFKRNAEVKRVEVREPLPWKPDAPLKHVRVNDGVTRCPGNRELEAEVQARDDARAENTVTAARSKTPLKKTISLQSMKRAKGASHSYGVTSERKTVSAEVLVAGSGCLLKDAKESPSLPVLNANTVAK</sequence>
<dbReference type="EMBL" id="JANPWB010000007">
    <property type="protein sequence ID" value="KAJ1169163.1"/>
    <property type="molecule type" value="Genomic_DNA"/>
</dbReference>
<dbReference type="AlphaFoldDB" id="A0AAV7SZE8"/>
<proteinExistence type="predicted"/>
<organism evidence="1 2">
    <name type="scientific">Pleurodeles waltl</name>
    <name type="common">Iberian ribbed newt</name>
    <dbReference type="NCBI Taxonomy" id="8319"/>
    <lineage>
        <taxon>Eukaryota</taxon>
        <taxon>Metazoa</taxon>
        <taxon>Chordata</taxon>
        <taxon>Craniata</taxon>
        <taxon>Vertebrata</taxon>
        <taxon>Euteleostomi</taxon>
        <taxon>Amphibia</taxon>
        <taxon>Batrachia</taxon>
        <taxon>Caudata</taxon>
        <taxon>Salamandroidea</taxon>
        <taxon>Salamandridae</taxon>
        <taxon>Pleurodelinae</taxon>
        <taxon>Pleurodeles</taxon>
    </lineage>
</organism>
<gene>
    <name evidence="1" type="ORF">NDU88_001069</name>
</gene>
<accession>A0AAV7SZE8</accession>